<dbReference type="KEGG" id="jte:ASJ30_09295"/>
<dbReference type="AlphaFoldDB" id="A0A1L3MH22"/>
<accession>A0A1L3MH22</accession>
<dbReference type="SUPFAM" id="SSF50475">
    <property type="entry name" value="FMN-binding split barrel"/>
    <property type="match status" value="1"/>
</dbReference>
<dbReference type="Proteomes" id="UP000182938">
    <property type="component" value="Chromosome"/>
</dbReference>
<evidence type="ECO:0000313" key="1">
    <source>
        <dbReference type="EMBL" id="APH01697.1"/>
    </source>
</evidence>
<reference evidence="1 2" key="1">
    <citation type="submission" date="2015-11" db="EMBL/GenBank/DDBJ databases">
        <authorList>
            <person name="Zhang Y."/>
            <person name="Guo Z."/>
        </authorList>
    </citation>
    <scope>NUCLEOTIDE SEQUENCE [LARGE SCALE GENOMIC DNA]</scope>
    <source>
        <strain evidence="1 2">YFY001</strain>
    </source>
</reference>
<gene>
    <name evidence="1" type="ORF">ASJ30_09295</name>
</gene>
<evidence type="ECO:0008006" key="3">
    <source>
        <dbReference type="Google" id="ProtNLM"/>
    </source>
</evidence>
<name>A0A1L3MH22_9MICO</name>
<dbReference type="InterPro" id="IPR037119">
    <property type="entry name" value="Haem_oxidase_HugZ-like_sf"/>
</dbReference>
<sequence length="223" mass="23736">MVATASCLEVGLMGTRAPISRHATDGSGAVFFALAEAAPDCVHLAVPGEPGPVVDAVACDVSSVAHPGRLRGLVRLSGPAEIVPHPVCEELLDHLGVVPGAPVAKLVPQTVTLEWGVERRPGEVVSVDPLAYARAGMDALAGWQDEWITHLDQHHRDDLRALVVDELQPVSSLRPVLADARGLVLREYVGTCRRDLRVHFPYEVACGCEAQSALADLVALRTF</sequence>
<keyword evidence="2" id="KW-1185">Reference proteome</keyword>
<dbReference type="Gene3D" id="3.20.180.10">
    <property type="entry name" value="PNP-oxidase-like"/>
    <property type="match status" value="1"/>
</dbReference>
<evidence type="ECO:0000313" key="2">
    <source>
        <dbReference type="Proteomes" id="UP000182938"/>
    </source>
</evidence>
<dbReference type="EMBL" id="CP013290">
    <property type="protein sequence ID" value="APH01697.1"/>
    <property type="molecule type" value="Genomic_DNA"/>
</dbReference>
<organism evidence="1 2">
    <name type="scientific">Janibacter indicus</name>
    <dbReference type="NCBI Taxonomy" id="857417"/>
    <lineage>
        <taxon>Bacteria</taxon>
        <taxon>Bacillati</taxon>
        <taxon>Actinomycetota</taxon>
        <taxon>Actinomycetes</taxon>
        <taxon>Micrococcales</taxon>
        <taxon>Intrasporangiaceae</taxon>
        <taxon>Janibacter</taxon>
    </lineage>
</organism>
<proteinExistence type="predicted"/>
<protein>
    <recommendedName>
        <fullName evidence="3">DUF2470 domain-containing protein</fullName>
    </recommendedName>
</protein>